<dbReference type="Proteomes" id="UP000283090">
    <property type="component" value="Unassembled WGS sequence"/>
</dbReference>
<dbReference type="OrthoDB" id="9991317at2759"/>
<protein>
    <submittedName>
        <fullName evidence="1">Uncharacterized protein</fullName>
    </submittedName>
</protein>
<gene>
    <name evidence="1" type="ORF">DFL_005263</name>
</gene>
<sequence>MMENLTVRIPVLINSPSYHYLWARTLSQQGYIERAAWHRRKVLECFFRVYPGLVGAFGGVDGVEVGGGVEGDEDVPSKEFSSKLTRAYEGYVSMRHPRDLTFFLCGLFQTYSDYRFHIQGEGVRPDILYDQNTHAIAVVGYHVQHGNFLGCHQLYRWILKNLSTQFALETVVQQLKHIFSTHTPDVVLVEKLMAEVYFATATNVLCVGISTGRITRYVIDHVWDLYKEAVMHAYRAGDELLITDLNWAVFIPDCNIDIDGRVVRRRKQKQEFIWENYEIMPNDFIESCEFFATRNDAARIKLI</sequence>
<evidence type="ECO:0000313" key="2">
    <source>
        <dbReference type="Proteomes" id="UP000283090"/>
    </source>
</evidence>
<dbReference type="EMBL" id="SAEB01000006">
    <property type="protein sequence ID" value="RVD87014.1"/>
    <property type="molecule type" value="Genomic_DNA"/>
</dbReference>
<accession>A0A437A752</accession>
<keyword evidence="2" id="KW-1185">Reference proteome</keyword>
<name>A0A437A752_ARTFL</name>
<dbReference type="PROSITE" id="PS00639">
    <property type="entry name" value="THIOL_PROTEASE_HIS"/>
    <property type="match status" value="1"/>
</dbReference>
<reference evidence="1 2" key="1">
    <citation type="submission" date="2019-01" db="EMBL/GenBank/DDBJ databases">
        <title>Intercellular communication is required for trap formation in the nematode-trapping fungus Duddingtonia flagrans.</title>
        <authorList>
            <person name="Youssar L."/>
            <person name="Wernet V."/>
            <person name="Hensel N."/>
            <person name="Hildebrandt H.-G."/>
            <person name="Fischer R."/>
        </authorList>
    </citation>
    <scope>NUCLEOTIDE SEQUENCE [LARGE SCALE GENOMIC DNA]</scope>
    <source>
        <strain evidence="1 2">CBS H-5679</strain>
    </source>
</reference>
<dbReference type="GeneID" id="93587574"/>
<dbReference type="InterPro" id="IPR025660">
    <property type="entry name" value="Pept_his_AS"/>
</dbReference>
<evidence type="ECO:0000313" key="1">
    <source>
        <dbReference type="EMBL" id="RVD87014.1"/>
    </source>
</evidence>
<dbReference type="VEuPathDB" id="FungiDB:DFL_005263"/>
<dbReference type="AlphaFoldDB" id="A0A437A752"/>
<dbReference type="RefSeq" id="XP_067492558.1">
    <property type="nucleotide sequence ID" value="XM_067634495.1"/>
</dbReference>
<organism evidence="1 2">
    <name type="scientific">Arthrobotrys flagrans</name>
    <name type="common">Nematode-trapping fungus</name>
    <name type="synonym">Trichothecium flagrans</name>
    <dbReference type="NCBI Taxonomy" id="97331"/>
    <lineage>
        <taxon>Eukaryota</taxon>
        <taxon>Fungi</taxon>
        <taxon>Dikarya</taxon>
        <taxon>Ascomycota</taxon>
        <taxon>Pezizomycotina</taxon>
        <taxon>Orbiliomycetes</taxon>
        <taxon>Orbiliales</taxon>
        <taxon>Orbiliaceae</taxon>
        <taxon>Arthrobotrys</taxon>
    </lineage>
</organism>
<proteinExistence type="predicted"/>
<dbReference type="STRING" id="97331.A0A437A752"/>
<comment type="caution">
    <text evidence="1">The sequence shown here is derived from an EMBL/GenBank/DDBJ whole genome shotgun (WGS) entry which is preliminary data.</text>
</comment>